<comment type="caution">
    <text evidence="2">The sequence shown here is derived from an EMBL/GenBank/DDBJ whole genome shotgun (WGS) entry which is preliminary data.</text>
</comment>
<reference evidence="2 3" key="1">
    <citation type="submission" date="2024-04" db="EMBL/GenBank/DDBJ databases">
        <title>Tritrichomonas musculus Genome.</title>
        <authorList>
            <person name="Alves-Ferreira E."/>
            <person name="Grigg M."/>
            <person name="Lorenzi H."/>
            <person name="Galac M."/>
        </authorList>
    </citation>
    <scope>NUCLEOTIDE SEQUENCE [LARGE SCALE GENOMIC DNA]</scope>
    <source>
        <strain evidence="2 3">EAF2021</strain>
    </source>
</reference>
<keyword evidence="3" id="KW-1185">Reference proteome</keyword>
<gene>
    <name evidence="2" type="ORF">M9Y10_025445</name>
</gene>
<feature type="compositionally biased region" description="Polar residues" evidence="1">
    <location>
        <begin position="402"/>
        <end position="433"/>
    </location>
</feature>
<feature type="compositionally biased region" description="Low complexity" evidence="1">
    <location>
        <begin position="295"/>
        <end position="322"/>
    </location>
</feature>
<feature type="compositionally biased region" description="Polar residues" evidence="1">
    <location>
        <begin position="258"/>
        <end position="272"/>
    </location>
</feature>
<organism evidence="2 3">
    <name type="scientific">Tritrichomonas musculus</name>
    <dbReference type="NCBI Taxonomy" id="1915356"/>
    <lineage>
        <taxon>Eukaryota</taxon>
        <taxon>Metamonada</taxon>
        <taxon>Parabasalia</taxon>
        <taxon>Tritrichomonadida</taxon>
        <taxon>Tritrichomonadidae</taxon>
        <taxon>Tritrichomonas</taxon>
    </lineage>
</organism>
<feature type="compositionally biased region" description="Low complexity" evidence="1">
    <location>
        <begin position="390"/>
        <end position="401"/>
    </location>
</feature>
<feature type="compositionally biased region" description="Low complexity" evidence="1">
    <location>
        <begin position="220"/>
        <end position="239"/>
    </location>
</feature>
<evidence type="ECO:0000313" key="3">
    <source>
        <dbReference type="Proteomes" id="UP001470230"/>
    </source>
</evidence>
<accession>A0ABR2H8Q4</accession>
<feature type="compositionally biased region" description="Polar residues" evidence="1">
    <location>
        <begin position="378"/>
        <end position="389"/>
    </location>
</feature>
<sequence length="433" mass="49773">MKKKNICISISQILNAPNNPYYKDSRVLRVIISPPDQNQYANLIGLETLTTGQKFNFQYTESNSFLTFVLMESKPNYFDIAYITISLANFNTNSFVQESQIMKATVQGINNPSIIFNIQITPVRVELKKSSSQSLYLSPKADNPKNRSQEPFVPNNLDFSAIIKYQQQPESQIDSKFLEQENFEFYDEDAYFSSDEEEEDKVINARIFFNDDIITLPVSSQSSSESLKPKIQQQQQHEQQVNRPYTSPPNKKPPFIIDTNSADLSQNGSNSIPFVPPDDNDAPFLLPKPLPSEVQNQNNKQKSQQNQQLQPKRKLSQQSFSSLSLSKNKYIPQKQQYPQQQQKPYQQQYLPQHIPQVNYPQLPSHDLILPPKNAGYNCKSNNTLSNSQINHSGSNDSNSHSYQIQQPQRFQSQTQNKYQSDFQHNSQNPSNHF</sequence>
<dbReference type="EMBL" id="JAPFFF010000037">
    <property type="protein sequence ID" value="KAK8842587.1"/>
    <property type="molecule type" value="Genomic_DNA"/>
</dbReference>
<proteinExistence type="predicted"/>
<evidence type="ECO:0000313" key="2">
    <source>
        <dbReference type="EMBL" id="KAK8842587.1"/>
    </source>
</evidence>
<feature type="region of interest" description="Disordered" evidence="1">
    <location>
        <begin position="357"/>
        <end position="433"/>
    </location>
</feature>
<evidence type="ECO:0000256" key="1">
    <source>
        <dbReference type="SAM" id="MobiDB-lite"/>
    </source>
</evidence>
<protein>
    <submittedName>
        <fullName evidence="2">Uncharacterized protein</fullName>
    </submittedName>
</protein>
<dbReference type="Proteomes" id="UP001470230">
    <property type="component" value="Unassembled WGS sequence"/>
</dbReference>
<name>A0ABR2H8Q4_9EUKA</name>
<feature type="region of interest" description="Disordered" evidence="1">
    <location>
        <begin position="220"/>
        <end position="322"/>
    </location>
</feature>